<proteinExistence type="predicted"/>
<organism evidence="4">
    <name type="scientific">Cyberlindnera fabianii</name>
    <name type="common">Yeast</name>
    <name type="synonym">Hansenula fabianii</name>
    <dbReference type="NCBI Taxonomy" id="36022"/>
    <lineage>
        <taxon>Eukaryota</taxon>
        <taxon>Fungi</taxon>
        <taxon>Dikarya</taxon>
        <taxon>Ascomycota</taxon>
        <taxon>Saccharomycotina</taxon>
        <taxon>Saccharomycetes</taxon>
        <taxon>Phaffomycetales</taxon>
        <taxon>Phaffomycetaceae</taxon>
        <taxon>Cyberlindnera</taxon>
    </lineage>
</organism>
<dbReference type="OrthoDB" id="166375at2759"/>
<gene>
    <name evidence="4" type="ORF">CYFA0S_02e03048g</name>
</gene>
<dbReference type="EMBL" id="LK052887">
    <property type="protein sequence ID" value="CDR38560.1"/>
    <property type="molecule type" value="Genomic_DNA"/>
</dbReference>
<name>A0A061AV14_CYBFA</name>
<feature type="domain" description="Plus3" evidence="3">
    <location>
        <begin position="223"/>
        <end position="357"/>
    </location>
</feature>
<reference evidence="4" key="1">
    <citation type="journal article" date="2014" name="Genome Announc.">
        <title>Genome sequence of the yeast Cyberlindnera fabianii (Hansenula fabianii).</title>
        <authorList>
            <person name="Freel K.C."/>
            <person name="Sarilar V."/>
            <person name="Neuveglise C."/>
            <person name="Devillers H."/>
            <person name="Friedrich A."/>
            <person name="Schacherer J."/>
        </authorList>
    </citation>
    <scope>NUCLEOTIDE SEQUENCE</scope>
    <source>
        <strain evidence="4">YJS4271</strain>
    </source>
</reference>
<protein>
    <submittedName>
        <fullName evidence="4">CYFA0S02e03048g1_1</fullName>
    </submittedName>
</protein>
<dbReference type="GO" id="GO:0003677">
    <property type="term" value="F:DNA binding"/>
    <property type="evidence" value="ECO:0007669"/>
    <property type="project" value="InterPro"/>
</dbReference>
<evidence type="ECO:0000256" key="2">
    <source>
        <dbReference type="SAM" id="MobiDB-lite"/>
    </source>
</evidence>
<dbReference type="InterPro" id="IPR004343">
    <property type="entry name" value="Plus-3_dom"/>
</dbReference>
<dbReference type="PROSITE" id="PS51360">
    <property type="entry name" value="PLUS3"/>
    <property type="match status" value="1"/>
</dbReference>
<dbReference type="Gene3D" id="3.90.70.200">
    <property type="entry name" value="Plus-3 domain"/>
    <property type="match status" value="1"/>
</dbReference>
<feature type="region of interest" description="Disordered" evidence="2">
    <location>
        <begin position="1"/>
        <end position="207"/>
    </location>
</feature>
<dbReference type="SMART" id="SM00719">
    <property type="entry name" value="Plus3"/>
    <property type="match status" value="1"/>
</dbReference>
<feature type="coiled-coil region" evidence="1">
    <location>
        <begin position="488"/>
        <end position="518"/>
    </location>
</feature>
<dbReference type="AlphaFoldDB" id="A0A061AV14"/>
<evidence type="ECO:0000259" key="3">
    <source>
        <dbReference type="PROSITE" id="PS51360"/>
    </source>
</evidence>
<evidence type="ECO:0000313" key="4">
    <source>
        <dbReference type="EMBL" id="CDR38560.1"/>
    </source>
</evidence>
<feature type="compositionally biased region" description="Acidic residues" evidence="2">
    <location>
        <begin position="41"/>
        <end position="82"/>
    </location>
</feature>
<dbReference type="SUPFAM" id="SSF159042">
    <property type="entry name" value="Plus3-like"/>
    <property type="match status" value="1"/>
</dbReference>
<dbReference type="InterPro" id="IPR036128">
    <property type="entry name" value="Plus3-like_sf"/>
</dbReference>
<feature type="compositionally biased region" description="Acidic residues" evidence="2">
    <location>
        <begin position="179"/>
        <end position="202"/>
    </location>
</feature>
<sequence length="541" mass="62965">MSDLEDDLLALAGGVDSGDESDGYDPSKTDTSPRKKRKVVDDDDEDDDVYNDVDEDDDEEDDYDPTALDDADEDEDGFEEENPYPLEGKYKDERDRAELESMPEVERESILFERGQEIQKYEERKKLALRRMQQEKQKERTASRSQKVRESAKSVKSSKLTELKKQRAKKSRRDKDDYSSEEEEEEEEEDPYDLGDESDGYEPDFQGYDDHEVQWAERPKKKAVELSDINTVKTGRSVAEKYCFYPGFKNAVVGTFGKVRVSETQYRMVRLDDVVRGKPYRLNAEKLTTDLYFKLYQPGQPRKIYPMNQLSDEPITPMEWDKWKEYVERARNEGKPAALPTVSELEQKYTELKKFSRQKLDGELFVEYMKRRQRFNASSNDSDVVGKKLKLQQMLDVAEQSGDQSRAREIKKQLNDVERKFKKIALSHTGSSVTAEISERNRKVNNERIRQAELKNADRKRTHAVSNADPFARLTTRARMYYSEANKEETEKAKANAVKDAAANAEKEEREHMLLQQAKYRSIGHFDKIISKIQFSFDLEA</sequence>
<dbReference type="PhylomeDB" id="A0A061AV14"/>
<evidence type="ECO:0000256" key="1">
    <source>
        <dbReference type="SAM" id="Coils"/>
    </source>
</evidence>
<keyword evidence="1" id="KW-0175">Coiled coil</keyword>
<feature type="compositionally biased region" description="Basic and acidic residues" evidence="2">
    <location>
        <begin position="88"/>
        <end position="165"/>
    </location>
</feature>
<accession>A0A061AV14</accession>
<dbReference type="Pfam" id="PF03126">
    <property type="entry name" value="Plus-3"/>
    <property type="match status" value="1"/>
</dbReference>